<organism evidence="1 2">
    <name type="scientific">Anaerostipes hominis</name>
    <name type="common">ex Liu et al. 2021</name>
    <dbReference type="NCBI Taxonomy" id="2763018"/>
    <lineage>
        <taxon>Bacteria</taxon>
        <taxon>Bacillati</taxon>
        <taxon>Bacillota</taxon>
        <taxon>Clostridia</taxon>
        <taxon>Lachnospirales</taxon>
        <taxon>Lachnospiraceae</taxon>
        <taxon>Anaerostipes</taxon>
    </lineage>
</organism>
<dbReference type="PIRSF" id="PIRSF011911">
    <property type="entry name" value="A118_put_portal"/>
    <property type="match status" value="1"/>
</dbReference>
<reference evidence="1 2" key="1">
    <citation type="submission" date="2020-08" db="EMBL/GenBank/DDBJ databases">
        <title>Genome public.</title>
        <authorList>
            <person name="Liu C."/>
            <person name="Sun Q."/>
        </authorList>
    </citation>
    <scope>NUCLEOTIDE SEQUENCE [LARGE SCALE GENOMIC DNA]</scope>
    <source>
        <strain evidence="1 2">NSJ-7</strain>
    </source>
</reference>
<comment type="caution">
    <text evidence="1">The sequence shown here is derived from an EMBL/GenBank/DDBJ whole genome shotgun (WGS) entry which is preliminary data.</text>
</comment>
<gene>
    <name evidence="1" type="ORF">H8S22_11495</name>
</gene>
<dbReference type="Pfam" id="PF05133">
    <property type="entry name" value="SPP1_portal"/>
    <property type="match status" value="1"/>
</dbReference>
<dbReference type="InterPro" id="IPR006432">
    <property type="entry name" value="Phage_portal_A118-type"/>
</dbReference>
<dbReference type="InterPro" id="IPR021145">
    <property type="entry name" value="Portal_protein_SPP1_Gp6-like"/>
</dbReference>
<proteinExistence type="predicted"/>
<dbReference type="Proteomes" id="UP000635828">
    <property type="component" value="Unassembled WGS sequence"/>
</dbReference>
<evidence type="ECO:0000313" key="1">
    <source>
        <dbReference type="EMBL" id="MBC5678202.1"/>
    </source>
</evidence>
<protein>
    <submittedName>
        <fullName evidence="1">Phage portal protein</fullName>
    </submittedName>
</protein>
<dbReference type="EMBL" id="JACOOS010000013">
    <property type="protein sequence ID" value="MBC5678202.1"/>
    <property type="molecule type" value="Genomic_DNA"/>
</dbReference>
<sequence length="476" mass="54300">MNVLQYLNKKGYDSVDGSFYGHIHQWKSWYEGEVKNFHNYKVYNGKNQIRCKRKTLGMGKKVSEDWADLLFNEKVSITLDDQAADEFITQILEENNFTVRMNEGQEKKAALGTVAIVPYLDDVVINDAGDIKGGGRVRINYYTAPNIYPLSWENGSITECCFVSYKNCNRKKYAHLQYHELENSADGFFQYKIRNEVVDATNGSMKEVTDWNEITAFTGMVPVIYTGTTEKQFVIDRLNIANNIDPDNPMGISVYANAEDVMQGIDIVYDSYINEFVLGKKRIFVRPDMVSQDIFGTPAFDDKDVVFYQMPEDDGATDQLLKEIDMSLRAAEHQQGLNDNLNIFSTKAGLGEKYYKFDSGNLTTATQVISENSNLYRSICKHEIILESVLKELIRIILRLGNETGLSLNIDSEATIKFDDSIIVDSNTEQTIRMQEVSAGIIDKVQYLMWRYGVDEAEATKMMPQQAEEPLDIREE</sequence>
<keyword evidence="2" id="KW-1185">Reference proteome</keyword>
<dbReference type="RefSeq" id="WP_186992473.1">
    <property type="nucleotide sequence ID" value="NZ_JACOOS010000013.1"/>
</dbReference>
<evidence type="ECO:0000313" key="2">
    <source>
        <dbReference type="Proteomes" id="UP000635828"/>
    </source>
</evidence>
<name>A0ABR7FSN8_9FIRM</name>
<accession>A0ABR7FSN8</accession>